<dbReference type="InterPro" id="IPR006271">
    <property type="entry name" value="Pser_aminoTfrase_methanosarc"/>
</dbReference>
<comment type="cofactor">
    <cofactor evidence="1">
        <name>pyridoxal 5'-phosphate</name>
        <dbReference type="ChEBI" id="CHEBI:597326"/>
    </cofactor>
</comment>
<dbReference type="Gene3D" id="3.40.640.10">
    <property type="entry name" value="Type I PLP-dependent aspartate aminotransferase-like (Major domain)"/>
    <property type="match status" value="1"/>
</dbReference>
<dbReference type="Gene3D" id="3.90.1150.10">
    <property type="entry name" value="Aspartate Aminotransferase, domain 1"/>
    <property type="match status" value="1"/>
</dbReference>
<reference evidence="12 13" key="1">
    <citation type="submission" date="2020-03" db="EMBL/GenBank/DDBJ databases">
        <title>Roseomonas selenitidurans sp. nov. isolated from soil.</title>
        <authorList>
            <person name="Liu H."/>
        </authorList>
    </citation>
    <scope>NUCLEOTIDE SEQUENCE [LARGE SCALE GENOMIC DNA]</scope>
    <source>
        <strain evidence="12 13">JCM 15073</strain>
    </source>
</reference>
<evidence type="ECO:0000256" key="10">
    <source>
        <dbReference type="ARBA" id="ARBA00023299"/>
    </source>
</evidence>
<keyword evidence="9" id="KW-0663">Pyridoxal phosphate</keyword>
<evidence type="ECO:0000256" key="3">
    <source>
        <dbReference type="ARBA" id="ARBA00006904"/>
    </source>
</evidence>
<comment type="similarity">
    <text evidence="3">Belongs to the class-V pyridoxal-phosphate-dependent aminotransferase family. SerC subfamily.</text>
</comment>
<dbReference type="PIRSF" id="PIRSF000525">
    <property type="entry name" value="SerC"/>
    <property type="match status" value="1"/>
</dbReference>
<dbReference type="InterPro" id="IPR015422">
    <property type="entry name" value="PyrdxlP-dep_Trfase_small"/>
</dbReference>
<protein>
    <recommendedName>
        <fullName evidence="4">phosphoserine transaminase</fullName>
        <ecNumber evidence="4">2.6.1.52</ecNumber>
    </recommendedName>
</protein>
<keyword evidence="13" id="KW-1185">Reference proteome</keyword>
<keyword evidence="10" id="KW-0718">Serine biosynthesis</keyword>
<dbReference type="EMBL" id="JAAVTX010000014">
    <property type="protein sequence ID" value="NKE48746.1"/>
    <property type="molecule type" value="Genomic_DNA"/>
</dbReference>
<evidence type="ECO:0000256" key="5">
    <source>
        <dbReference type="ARBA" id="ARBA00022490"/>
    </source>
</evidence>
<keyword evidence="6 12" id="KW-0032">Aminotransferase</keyword>
<name>A0ABX1F8M0_9PROT</name>
<evidence type="ECO:0000256" key="4">
    <source>
        <dbReference type="ARBA" id="ARBA00013030"/>
    </source>
</evidence>
<dbReference type="GO" id="GO:0004648">
    <property type="term" value="F:O-phospho-L-serine:2-oxoglutarate aminotransferase activity"/>
    <property type="evidence" value="ECO:0007669"/>
    <property type="project" value="UniProtKB-EC"/>
</dbReference>
<keyword evidence="5" id="KW-0963">Cytoplasm</keyword>
<evidence type="ECO:0000256" key="6">
    <source>
        <dbReference type="ARBA" id="ARBA00022576"/>
    </source>
</evidence>
<gene>
    <name evidence="12" type="ORF">HB662_28535</name>
</gene>
<comment type="catalytic activity">
    <reaction evidence="11">
        <text>O-phospho-L-serine + 2-oxoglutarate = 3-phosphooxypyruvate + L-glutamate</text>
        <dbReference type="Rhea" id="RHEA:14329"/>
        <dbReference type="ChEBI" id="CHEBI:16810"/>
        <dbReference type="ChEBI" id="CHEBI:18110"/>
        <dbReference type="ChEBI" id="CHEBI:29985"/>
        <dbReference type="ChEBI" id="CHEBI:57524"/>
        <dbReference type="EC" id="2.6.1.52"/>
    </reaction>
</comment>
<dbReference type="PANTHER" id="PTHR21152">
    <property type="entry name" value="AMINOTRANSFERASE CLASS V"/>
    <property type="match status" value="1"/>
</dbReference>
<dbReference type="NCBIfam" id="NF002841">
    <property type="entry name" value="PRK03080.1-2"/>
    <property type="match status" value="1"/>
</dbReference>
<evidence type="ECO:0000256" key="11">
    <source>
        <dbReference type="ARBA" id="ARBA00049007"/>
    </source>
</evidence>
<dbReference type="RefSeq" id="WP_168055442.1">
    <property type="nucleotide sequence ID" value="NZ_JAATJR010000014.1"/>
</dbReference>
<dbReference type="SUPFAM" id="SSF53383">
    <property type="entry name" value="PLP-dependent transferases"/>
    <property type="match status" value="1"/>
</dbReference>
<comment type="caution">
    <text evidence="12">The sequence shown here is derived from an EMBL/GenBank/DDBJ whole genome shotgun (WGS) entry which is preliminary data.</text>
</comment>
<accession>A0ABX1F8M0</accession>
<dbReference type="InterPro" id="IPR015421">
    <property type="entry name" value="PyrdxlP-dep_Trfase_major"/>
</dbReference>
<dbReference type="EC" id="2.6.1.52" evidence="4"/>
<keyword evidence="7" id="KW-0028">Amino-acid biosynthesis</keyword>
<evidence type="ECO:0000256" key="1">
    <source>
        <dbReference type="ARBA" id="ARBA00001933"/>
    </source>
</evidence>
<sequence>MTAKPDLRPHNPRFSSGPCAKRPGWSLAVLEGALLGRSHRAKDPKAKLAETIELSKAILGMPKDWRLGIVPASDTGAVEMALWSLLGPKGVDILAWESFSKDWATDVTKQLKLTDVRVLAAGYGKLPELAQVDPARDLVFVWNGTTSGVRLPNADFIADGRQGLAICDATSAAFAMELPWNKLDVVTWSWQKVLGGEAAHGMLALSPRAVARLESHKPAWPMPKIFRMTKDGKLNEGIFKGETINTPSMLCVEDAIDGLRWAESVGGLKGLVARSEANLAAIADWVAGSDWAAFLAEDAATRSCTSICLKIVAPWFTALDVEGQAAVAKKLAAMLEKEGVALDAANYRDAPPGLRIWGGATVETSDIKALLPWLDWAFANIAAERKAVAA</sequence>
<evidence type="ECO:0000256" key="2">
    <source>
        <dbReference type="ARBA" id="ARBA00005099"/>
    </source>
</evidence>
<dbReference type="InterPro" id="IPR015424">
    <property type="entry name" value="PyrdxlP-dep_Trfase"/>
</dbReference>
<keyword evidence="8 12" id="KW-0808">Transferase</keyword>
<dbReference type="NCBIfam" id="TIGR01365">
    <property type="entry name" value="serC_2"/>
    <property type="match status" value="1"/>
</dbReference>
<evidence type="ECO:0000256" key="7">
    <source>
        <dbReference type="ARBA" id="ARBA00022605"/>
    </source>
</evidence>
<proteinExistence type="inferred from homology"/>
<evidence type="ECO:0000313" key="13">
    <source>
        <dbReference type="Proteomes" id="UP000765160"/>
    </source>
</evidence>
<dbReference type="InterPro" id="IPR022278">
    <property type="entry name" value="Pser_aminoTfrase"/>
</dbReference>
<dbReference type="CDD" id="cd01494">
    <property type="entry name" value="AAT_I"/>
    <property type="match status" value="1"/>
</dbReference>
<dbReference type="PANTHER" id="PTHR21152:SF40">
    <property type="entry name" value="ALANINE--GLYOXYLATE AMINOTRANSFERASE"/>
    <property type="match status" value="1"/>
</dbReference>
<evidence type="ECO:0000256" key="9">
    <source>
        <dbReference type="ARBA" id="ARBA00022898"/>
    </source>
</evidence>
<evidence type="ECO:0000256" key="8">
    <source>
        <dbReference type="ARBA" id="ARBA00022679"/>
    </source>
</evidence>
<organism evidence="12 13">
    <name type="scientific">Falsiroseomonas frigidaquae</name>
    <dbReference type="NCBI Taxonomy" id="487318"/>
    <lineage>
        <taxon>Bacteria</taxon>
        <taxon>Pseudomonadati</taxon>
        <taxon>Pseudomonadota</taxon>
        <taxon>Alphaproteobacteria</taxon>
        <taxon>Acetobacterales</taxon>
        <taxon>Roseomonadaceae</taxon>
        <taxon>Falsiroseomonas</taxon>
    </lineage>
</organism>
<evidence type="ECO:0000313" key="12">
    <source>
        <dbReference type="EMBL" id="NKE48746.1"/>
    </source>
</evidence>
<dbReference type="Proteomes" id="UP000765160">
    <property type="component" value="Unassembled WGS sequence"/>
</dbReference>
<comment type="pathway">
    <text evidence="2">Amino-acid biosynthesis; L-serine biosynthesis; L-serine from 3-phospho-D-glycerate: step 2/3.</text>
</comment>